<reference evidence="1 2" key="1">
    <citation type="submission" date="2020-08" db="EMBL/GenBank/DDBJ databases">
        <title>Sequencing the genomes of 1000 actinobacteria strains.</title>
        <authorList>
            <person name="Klenk H.-P."/>
        </authorList>
    </citation>
    <scope>NUCLEOTIDE SEQUENCE [LARGE SCALE GENOMIC DNA]</scope>
    <source>
        <strain evidence="1 2">DSM 105369</strain>
    </source>
</reference>
<keyword evidence="2" id="KW-1185">Reference proteome</keyword>
<evidence type="ECO:0000313" key="2">
    <source>
        <dbReference type="Proteomes" id="UP000559182"/>
    </source>
</evidence>
<evidence type="ECO:0000313" key="1">
    <source>
        <dbReference type="EMBL" id="MBB2893337.1"/>
    </source>
</evidence>
<accession>A0A839N7V4</accession>
<organism evidence="1 2">
    <name type="scientific">Flexivirga oryzae</name>
    <dbReference type="NCBI Taxonomy" id="1794944"/>
    <lineage>
        <taxon>Bacteria</taxon>
        <taxon>Bacillati</taxon>
        <taxon>Actinomycetota</taxon>
        <taxon>Actinomycetes</taxon>
        <taxon>Micrococcales</taxon>
        <taxon>Dermacoccaceae</taxon>
        <taxon>Flexivirga</taxon>
    </lineage>
</organism>
<gene>
    <name evidence="1" type="ORF">FHU39_003355</name>
</gene>
<sequence>MSDVTAGTAWTVEHLEPADPRVLDLVDQHLPTLDGRSPRTMREPELWDLLQGRSVLRCGSAVAVAGTEPIGSRAAQHHRVHLDVSETCTPEQWAAAFNLVANSLRFTCPVRKVSVLVDDASPAAAGGCAILGLVNEGFMRAARFVNGQRRDIVQYSTPEETP</sequence>
<proteinExistence type="predicted"/>
<dbReference type="AlphaFoldDB" id="A0A839N7V4"/>
<dbReference type="EMBL" id="JACHVQ010000002">
    <property type="protein sequence ID" value="MBB2893337.1"/>
    <property type="molecule type" value="Genomic_DNA"/>
</dbReference>
<dbReference type="RefSeq" id="WP_183321663.1">
    <property type="nucleotide sequence ID" value="NZ_JACHVQ010000002.1"/>
</dbReference>
<comment type="caution">
    <text evidence="1">The sequence shown here is derived from an EMBL/GenBank/DDBJ whole genome shotgun (WGS) entry which is preliminary data.</text>
</comment>
<evidence type="ECO:0008006" key="3">
    <source>
        <dbReference type="Google" id="ProtNLM"/>
    </source>
</evidence>
<name>A0A839N7V4_9MICO</name>
<dbReference type="Proteomes" id="UP000559182">
    <property type="component" value="Unassembled WGS sequence"/>
</dbReference>
<protein>
    <recommendedName>
        <fullName evidence="3">GNAT family N-acetyltransferase</fullName>
    </recommendedName>
</protein>